<keyword evidence="2" id="KW-0540">Nuclease</keyword>
<dbReference type="InterPro" id="IPR008538">
    <property type="entry name" value="Uma2"/>
</dbReference>
<gene>
    <name evidence="2" type="ORF">KME60_32245</name>
</gene>
<dbReference type="SUPFAM" id="SSF52980">
    <property type="entry name" value="Restriction endonuclease-like"/>
    <property type="match status" value="1"/>
</dbReference>
<evidence type="ECO:0000313" key="3">
    <source>
        <dbReference type="Proteomes" id="UP000729701"/>
    </source>
</evidence>
<accession>A0A951QUB8</accession>
<dbReference type="EMBL" id="JAHHGZ010000058">
    <property type="protein sequence ID" value="MBW4671971.1"/>
    <property type="molecule type" value="Genomic_DNA"/>
</dbReference>
<dbReference type="Gene3D" id="3.90.1570.10">
    <property type="entry name" value="tt1808, chain A"/>
    <property type="match status" value="1"/>
</dbReference>
<evidence type="ECO:0000313" key="2">
    <source>
        <dbReference type="EMBL" id="MBW4671971.1"/>
    </source>
</evidence>
<reference evidence="2" key="2">
    <citation type="journal article" date="2022" name="Microbiol. Resour. Announc.">
        <title>Metagenome Sequencing to Explore Phylogenomics of Terrestrial Cyanobacteria.</title>
        <authorList>
            <person name="Ward R.D."/>
            <person name="Stajich J.E."/>
            <person name="Johansen J.R."/>
            <person name="Huntemann M."/>
            <person name="Clum A."/>
            <person name="Foster B."/>
            <person name="Foster B."/>
            <person name="Roux S."/>
            <person name="Palaniappan K."/>
            <person name="Varghese N."/>
            <person name="Mukherjee S."/>
            <person name="Reddy T.B.K."/>
            <person name="Daum C."/>
            <person name="Copeland A."/>
            <person name="Chen I.A."/>
            <person name="Ivanova N.N."/>
            <person name="Kyrpides N.C."/>
            <person name="Shapiro N."/>
            <person name="Eloe-Fadrosh E.A."/>
            <person name="Pietrasiak N."/>
        </authorList>
    </citation>
    <scope>NUCLEOTIDE SEQUENCE</scope>
    <source>
        <strain evidence="2">GSE-NOS-MK-12-04C</strain>
    </source>
</reference>
<dbReference type="Pfam" id="PF05685">
    <property type="entry name" value="Uma2"/>
    <property type="match status" value="1"/>
</dbReference>
<protein>
    <submittedName>
        <fullName evidence="2">Uma2 family endonuclease</fullName>
    </submittedName>
</protein>
<organism evidence="2 3">
    <name type="scientific">Cyanomargarita calcarea GSE-NOS-MK-12-04C</name>
    <dbReference type="NCBI Taxonomy" id="2839659"/>
    <lineage>
        <taxon>Bacteria</taxon>
        <taxon>Bacillati</taxon>
        <taxon>Cyanobacteriota</taxon>
        <taxon>Cyanophyceae</taxon>
        <taxon>Nostocales</taxon>
        <taxon>Cyanomargaritaceae</taxon>
        <taxon>Cyanomargarita</taxon>
    </lineage>
</organism>
<dbReference type="InterPro" id="IPR011335">
    <property type="entry name" value="Restrct_endonuc-II-like"/>
</dbReference>
<dbReference type="Proteomes" id="UP000729701">
    <property type="component" value="Unassembled WGS sequence"/>
</dbReference>
<dbReference type="PANTHER" id="PTHR34107:SF7">
    <property type="entry name" value="SLR2092 PROTEIN"/>
    <property type="match status" value="1"/>
</dbReference>
<dbReference type="GO" id="GO:0004519">
    <property type="term" value="F:endonuclease activity"/>
    <property type="evidence" value="ECO:0007669"/>
    <property type="project" value="UniProtKB-KW"/>
</dbReference>
<dbReference type="InterPro" id="IPR012296">
    <property type="entry name" value="Nuclease_put_TT1808"/>
</dbReference>
<comment type="caution">
    <text evidence="2">The sequence shown here is derived from an EMBL/GenBank/DDBJ whole genome shotgun (WGS) entry which is preliminary data.</text>
</comment>
<dbReference type="PANTHER" id="PTHR34107">
    <property type="entry name" value="SLL0198 PROTEIN-RELATED"/>
    <property type="match status" value="1"/>
</dbReference>
<proteinExistence type="predicted"/>
<keyword evidence="2" id="KW-0378">Hydrolase</keyword>
<sequence length="189" mass="21130">MNTITLNIPNLSAKGFVELCEANQNLQLERAATGEVIVMPPTYPWTGKKNFSLIGQLDAWNERTGLGIGFDSSTGFTLSNGAVKSPDVSWVSNQQWDALTQTQQQQEFSPVAPDFVVELRSESDSLKKLQEKMQEYIDNGVRLGWLIDPKTKTVEIYRQGCDVEVLQSPYSLSGEDVLPGFELNLNKIW</sequence>
<reference evidence="2" key="1">
    <citation type="submission" date="2021-05" db="EMBL/GenBank/DDBJ databases">
        <authorList>
            <person name="Pietrasiak N."/>
            <person name="Ward R."/>
            <person name="Stajich J.E."/>
            <person name="Kurbessoian T."/>
        </authorList>
    </citation>
    <scope>NUCLEOTIDE SEQUENCE</scope>
    <source>
        <strain evidence="2">GSE-NOS-MK-12-04C</strain>
    </source>
</reference>
<dbReference type="AlphaFoldDB" id="A0A951QUB8"/>
<keyword evidence="2" id="KW-0255">Endonuclease</keyword>
<dbReference type="CDD" id="cd06260">
    <property type="entry name" value="DUF820-like"/>
    <property type="match status" value="1"/>
</dbReference>
<name>A0A951QUB8_9CYAN</name>
<evidence type="ECO:0000259" key="1">
    <source>
        <dbReference type="Pfam" id="PF05685"/>
    </source>
</evidence>
<feature type="domain" description="Putative restriction endonuclease" evidence="1">
    <location>
        <begin position="16"/>
        <end position="185"/>
    </location>
</feature>